<protein>
    <submittedName>
        <fullName evidence="2">Uncharacterized protein</fullName>
    </submittedName>
</protein>
<proteinExistence type="predicted"/>
<evidence type="ECO:0000313" key="2">
    <source>
        <dbReference type="EMBL" id="CAI9299408.1"/>
    </source>
</evidence>
<evidence type="ECO:0000313" key="3">
    <source>
        <dbReference type="Proteomes" id="UP001177003"/>
    </source>
</evidence>
<dbReference type="AlphaFoldDB" id="A0AA35ZV16"/>
<name>A0AA35ZV16_LACSI</name>
<keyword evidence="3" id="KW-1185">Reference proteome</keyword>
<sequence length="155" mass="17390">MSLQNNQQNHSDQSLFHVEDFLTDEETFSSGSSSTPLPLEHDSASIKLAKLLAFQDSIPQSKEKGIYIGFGQRGDEDSQQTISELKQEIVILKQECIQKDLLIGNLDVRVSELEKENSQKTLETFERVEVRPAPDSNLDQILSSGPATAEERKEK</sequence>
<gene>
    <name evidence="2" type="ORF">LSALG_LOCUS38121</name>
</gene>
<organism evidence="2 3">
    <name type="scientific">Lactuca saligna</name>
    <name type="common">Willowleaf lettuce</name>
    <dbReference type="NCBI Taxonomy" id="75948"/>
    <lineage>
        <taxon>Eukaryota</taxon>
        <taxon>Viridiplantae</taxon>
        <taxon>Streptophyta</taxon>
        <taxon>Embryophyta</taxon>
        <taxon>Tracheophyta</taxon>
        <taxon>Spermatophyta</taxon>
        <taxon>Magnoliopsida</taxon>
        <taxon>eudicotyledons</taxon>
        <taxon>Gunneridae</taxon>
        <taxon>Pentapetalae</taxon>
        <taxon>asterids</taxon>
        <taxon>campanulids</taxon>
        <taxon>Asterales</taxon>
        <taxon>Asteraceae</taxon>
        <taxon>Cichorioideae</taxon>
        <taxon>Cichorieae</taxon>
        <taxon>Lactucinae</taxon>
        <taxon>Lactuca</taxon>
    </lineage>
</organism>
<dbReference type="EMBL" id="OX465084">
    <property type="protein sequence ID" value="CAI9299408.1"/>
    <property type="molecule type" value="Genomic_DNA"/>
</dbReference>
<accession>A0AA35ZV16</accession>
<evidence type="ECO:0000256" key="1">
    <source>
        <dbReference type="SAM" id="MobiDB-lite"/>
    </source>
</evidence>
<dbReference type="Proteomes" id="UP001177003">
    <property type="component" value="Chromosome 8"/>
</dbReference>
<reference evidence="2" key="1">
    <citation type="submission" date="2023-04" db="EMBL/GenBank/DDBJ databases">
        <authorList>
            <person name="Vijverberg K."/>
            <person name="Xiong W."/>
            <person name="Schranz E."/>
        </authorList>
    </citation>
    <scope>NUCLEOTIDE SEQUENCE</scope>
</reference>
<feature type="compositionally biased region" description="Polar residues" evidence="1">
    <location>
        <begin position="137"/>
        <end position="146"/>
    </location>
</feature>
<feature type="region of interest" description="Disordered" evidence="1">
    <location>
        <begin position="124"/>
        <end position="155"/>
    </location>
</feature>